<sequence>MSARTDVDALAELSADERNERIRAAAERVENRTNRALVENRDLSTRENELSNADRAELEALRSAEAVAEHSERMRGAITSAMETRSRPGDADALNTFALSLTRGVPCRVQVETRSVTTANAGARHAVAAGPLGRPEWLYRSARIPFSPADSLVVSGPKFAALVAQTATAELGTKPNMTDPTLATSTLAAFAVLEEVSDQMVRFGAGAEAVTNRLAAESVFSVNAAIADALEAAAGTPVTYTTSPSHMADMGIAKVWAKTGAKPTAIVVNSADYPLLSAKAAVGPGDGIGAEVVAFNGIPLVVNDAITAGVGVVVNGMAFSAHGTDVLLASLPNLDNNTVKLRAETYFALLQHDAGAIVAVDFAA</sequence>
<keyword evidence="2" id="KW-1185">Reference proteome</keyword>
<evidence type="ECO:0000313" key="2">
    <source>
        <dbReference type="Proteomes" id="UP000320095"/>
    </source>
</evidence>
<gene>
    <name evidence="1" type="ORF">EAH80_22170</name>
</gene>
<accession>A0A502E258</accession>
<dbReference type="AlphaFoldDB" id="A0A502E258"/>
<reference evidence="1 2" key="1">
    <citation type="journal article" date="2019" name="Environ. Microbiol.">
        <title>Species interactions and distinct microbial communities in high Arctic permafrost affected cryosols are associated with the CH4 and CO2 gas fluxes.</title>
        <authorList>
            <person name="Altshuler I."/>
            <person name="Hamel J."/>
            <person name="Turney S."/>
            <person name="Magnuson E."/>
            <person name="Levesque R."/>
            <person name="Greer C."/>
            <person name="Whyte L.G."/>
        </authorList>
    </citation>
    <scope>NUCLEOTIDE SEQUENCE [LARGE SCALE GENOMIC DNA]</scope>
    <source>
        <strain evidence="1 2">S5.20</strain>
    </source>
</reference>
<evidence type="ECO:0008006" key="3">
    <source>
        <dbReference type="Google" id="ProtNLM"/>
    </source>
</evidence>
<dbReference type="RefSeq" id="WP_140695769.1">
    <property type="nucleotide sequence ID" value="NZ_RCZG01000011.1"/>
</dbReference>
<dbReference type="SUPFAM" id="SSF56563">
    <property type="entry name" value="Major capsid protein gp5"/>
    <property type="match status" value="1"/>
</dbReference>
<comment type="caution">
    <text evidence="1">The sequence shown here is derived from an EMBL/GenBank/DDBJ whole genome shotgun (WGS) entry which is preliminary data.</text>
</comment>
<dbReference type="EMBL" id="RCZG01000011">
    <property type="protein sequence ID" value="TPG31663.1"/>
    <property type="molecule type" value="Genomic_DNA"/>
</dbReference>
<organism evidence="1 2">
    <name type="scientific">Mycolicibacterium hodleri</name>
    <dbReference type="NCBI Taxonomy" id="49897"/>
    <lineage>
        <taxon>Bacteria</taxon>
        <taxon>Bacillati</taxon>
        <taxon>Actinomycetota</taxon>
        <taxon>Actinomycetes</taxon>
        <taxon>Mycobacteriales</taxon>
        <taxon>Mycobacteriaceae</taxon>
        <taxon>Mycolicibacterium</taxon>
    </lineage>
</organism>
<evidence type="ECO:0000313" key="1">
    <source>
        <dbReference type="EMBL" id="TPG31663.1"/>
    </source>
</evidence>
<dbReference type="Proteomes" id="UP000320095">
    <property type="component" value="Unassembled WGS sequence"/>
</dbReference>
<protein>
    <recommendedName>
        <fullName evidence="3">Phage major capsid protein</fullName>
    </recommendedName>
</protein>
<proteinExistence type="predicted"/>
<name>A0A502E258_9MYCO</name>